<dbReference type="Proteomes" id="UP000184111">
    <property type="component" value="Unassembled WGS sequence"/>
</dbReference>
<dbReference type="OrthoDB" id="3417006at2"/>
<name>A0A1M7FT61_9ACTN</name>
<gene>
    <name evidence="1" type="ORF">SAMN05216499_10841</name>
</gene>
<dbReference type="RefSeq" id="WP_073498162.1">
    <property type="nucleotide sequence ID" value="NZ_FRBI01000008.1"/>
</dbReference>
<accession>A0A1M7FT61</accession>
<organism evidence="1 2">
    <name type="scientific">Actinacidiphila paucisporea</name>
    <dbReference type="NCBI Taxonomy" id="310782"/>
    <lineage>
        <taxon>Bacteria</taxon>
        <taxon>Bacillati</taxon>
        <taxon>Actinomycetota</taxon>
        <taxon>Actinomycetes</taxon>
        <taxon>Kitasatosporales</taxon>
        <taxon>Streptomycetaceae</taxon>
        <taxon>Actinacidiphila</taxon>
    </lineage>
</organism>
<keyword evidence="2" id="KW-1185">Reference proteome</keyword>
<evidence type="ECO:0000313" key="2">
    <source>
        <dbReference type="Proteomes" id="UP000184111"/>
    </source>
</evidence>
<evidence type="ECO:0000313" key="1">
    <source>
        <dbReference type="EMBL" id="SHM06859.1"/>
    </source>
</evidence>
<proteinExistence type="predicted"/>
<dbReference type="STRING" id="310782.SAMN05216499_10841"/>
<protein>
    <submittedName>
        <fullName evidence="1">Uncharacterized protein</fullName>
    </submittedName>
</protein>
<sequence>MTPAAVVRTRVLRLRPIVHASPVPDGIHVRGARSSFTMDGSAGLWRLWQAVSAALADGRSYEELLDAARGPAVRTATALLTQQLRAHDMLVEVPRGWGESGDPAGPPPRIAAWLAAVAPDPVDAWERIRSAAVGVGGTGPVAAAAARALAAAGVRILRPDGRGGRTGRRPGAPALSVPPVLPPSLPALAAPPVSPALPAPPCLLFTGEVAVAAAAGGGAGFVTPAGSPVSAYRDAQLIGDRIGLPAGPPSAAVLAALVGGAAAHRLVCALAGLPDPGEDTLAASPAASPVLGRPTALIARLDPLGAGYHPWWDTAEHDPAGGGPADADALPGLVEALSDPETGVLPAVAVDDLPQLPAGLARCDAGGTVVCGVGVDTAMARLCCAVGAAERLILADGGIPAVVGADARHAEGVRLRRLVHAGVPRPDAAAAQEWALSPGARRWFKAVTLRFGAPADLAVHGLAPGVFHAELRSGTALLGWAVESTAADAAAFCALAAAGALQWRAAGGDPSAPVHAPCGALPVRAADAPGTAAPRADAWIRPAGASEREDALQEGLRELLGARAGSARRVAPEYGLRRALAVAGFAALDVSP</sequence>
<reference evidence="1 2" key="1">
    <citation type="submission" date="2016-11" db="EMBL/GenBank/DDBJ databases">
        <authorList>
            <person name="Jaros S."/>
            <person name="Januszkiewicz K."/>
            <person name="Wedrychowicz H."/>
        </authorList>
    </citation>
    <scope>NUCLEOTIDE SEQUENCE [LARGE SCALE GENOMIC DNA]</scope>
    <source>
        <strain evidence="1 2">CGMCC 4.2025</strain>
    </source>
</reference>
<dbReference type="EMBL" id="FRBI01000008">
    <property type="protein sequence ID" value="SHM06859.1"/>
    <property type="molecule type" value="Genomic_DNA"/>
</dbReference>
<dbReference type="AlphaFoldDB" id="A0A1M7FT61"/>